<sequence length="45" mass="4793">MLRKILNIALLLTSDESAGSRGAGGDEGEEPMPNAQCPIWMCGYP</sequence>
<dbReference type="EMBL" id="CP024785">
    <property type="protein sequence ID" value="AUB39954.1"/>
    <property type="molecule type" value="Genomic_DNA"/>
</dbReference>
<dbReference type="AlphaFoldDB" id="A0A2K8SWZ7"/>
<proteinExistence type="predicted"/>
<protein>
    <submittedName>
        <fullName evidence="1">Uncharacterized protein</fullName>
    </submittedName>
</protein>
<name>A0A2K8SWZ7_9NOSO</name>
<dbReference type="KEGG" id="nfl:COO91_05950"/>
<gene>
    <name evidence="1" type="ORF">COO91_05950</name>
</gene>
<evidence type="ECO:0000313" key="1">
    <source>
        <dbReference type="EMBL" id="AUB39954.1"/>
    </source>
</evidence>
<keyword evidence="2" id="KW-1185">Reference proteome</keyword>
<accession>A0A2K8SWZ7</accession>
<evidence type="ECO:0000313" key="2">
    <source>
        <dbReference type="Proteomes" id="UP000232003"/>
    </source>
</evidence>
<reference evidence="1 2" key="1">
    <citation type="submission" date="2017-11" db="EMBL/GenBank/DDBJ databases">
        <title>Complete genome of a free-living desiccation-tolerant cyanobacterium and its photosynthetic adaptation to extreme terrestrial habitat.</title>
        <authorList>
            <person name="Shang J."/>
        </authorList>
    </citation>
    <scope>NUCLEOTIDE SEQUENCE [LARGE SCALE GENOMIC DNA]</scope>
    <source>
        <strain evidence="1 2">CCNUN1</strain>
    </source>
</reference>
<dbReference type="Proteomes" id="UP000232003">
    <property type="component" value="Chromosome"/>
</dbReference>
<organism evidence="1 2">
    <name type="scientific">Nostoc flagelliforme CCNUN1</name>
    <dbReference type="NCBI Taxonomy" id="2038116"/>
    <lineage>
        <taxon>Bacteria</taxon>
        <taxon>Bacillati</taxon>
        <taxon>Cyanobacteriota</taxon>
        <taxon>Cyanophyceae</taxon>
        <taxon>Nostocales</taxon>
        <taxon>Nostocaceae</taxon>
        <taxon>Nostoc</taxon>
    </lineage>
</organism>